<dbReference type="EMBL" id="BAABIE010000025">
    <property type="protein sequence ID" value="GAA4758691.1"/>
    <property type="molecule type" value="Genomic_DNA"/>
</dbReference>
<evidence type="ECO:0000313" key="2">
    <source>
        <dbReference type="Proteomes" id="UP001500822"/>
    </source>
</evidence>
<gene>
    <name evidence="1" type="ORF">GCM10023217_33970</name>
</gene>
<accession>A0ABP8ZKU1</accession>
<proteinExistence type="predicted"/>
<protein>
    <submittedName>
        <fullName evidence="1">Uncharacterized protein</fullName>
    </submittedName>
</protein>
<keyword evidence="2" id="KW-1185">Reference proteome</keyword>
<name>A0ABP8ZKU1_9ACTN</name>
<comment type="caution">
    <text evidence="1">The sequence shown here is derived from an EMBL/GenBank/DDBJ whole genome shotgun (WGS) entry which is preliminary data.</text>
</comment>
<reference evidence="2" key="1">
    <citation type="journal article" date="2019" name="Int. J. Syst. Evol. Microbiol.">
        <title>The Global Catalogue of Microorganisms (GCM) 10K type strain sequencing project: providing services to taxonomists for standard genome sequencing and annotation.</title>
        <authorList>
            <consortium name="The Broad Institute Genomics Platform"/>
            <consortium name="The Broad Institute Genome Sequencing Center for Infectious Disease"/>
            <person name="Wu L."/>
            <person name="Ma J."/>
        </authorList>
    </citation>
    <scope>NUCLEOTIDE SEQUENCE [LARGE SCALE GENOMIC DNA]</scope>
    <source>
        <strain evidence="2">JCM 18077</strain>
    </source>
</reference>
<organism evidence="1 2">
    <name type="scientific">Gordonia alkaliphila</name>
    <dbReference type="NCBI Taxonomy" id="1053547"/>
    <lineage>
        <taxon>Bacteria</taxon>
        <taxon>Bacillati</taxon>
        <taxon>Actinomycetota</taxon>
        <taxon>Actinomycetes</taxon>
        <taxon>Mycobacteriales</taxon>
        <taxon>Gordoniaceae</taxon>
        <taxon>Gordonia</taxon>
    </lineage>
</organism>
<sequence>MMWGTVQSTADGSISWHADTGVALGPILFHSNGIRFIVDAAAPAHIVGLAAVDAAALRARAHWFADAAAVAAIADAADGDRAAAPIAGAALVRQATVCAVDAVHLGDLDEAVLLLDHAHAAAAAGDYQRGAGRYALARVVVERLVEDIEVQDYLGPFNARLLEVVATAPDGVFTDVERGEITDELRGRLERTEAPWQVILGAGLARDELASTLGGGDTAVAESADLGLLPPRLLEFDGPDTPEIAVTPMPDAVHLSAQLRGTVDLDGAEANQVFAVVADRRTGDLLSHAPMRVVGDRLDATVRLHGIDPATVRCGLIGADTALDALRLDDVGAALTGIDRQCRYAWSEHRRAGAMLAATDFSATESQLVEVVDLAAQARKAAEREMRSAVRRVGRLAKAATADTAEGLAAYAAAVGRLAEQISSVPAVDGPDGPILAELHEVALG</sequence>
<dbReference type="Proteomes" id="UP001500822">
    <property type="component" value="Unassembled WGS sequence"/>
</dbReference>
<evidence type="ECO:0000313" key="1">
    <source>
        <dbReference type="EMBL" id="GAA4758691.1"/>
    </source>
</evidence>